<dbReference type="Gene3D" id="3.20.20.150">
    <property type="entry name" value="Divalent-metal-dependent TIM barrel enzymes"/>
    <property type="match status" value="1"/>
</dbReference>
<dbReference type="PANTHER" id="PTHR12110:SF21">
    <property type="entry name" value="XYLOSE ISOMERASE-LIKE TIM BARREL DOMAIN-CONTAINING PROTEIN"/>
    <property type="match status" value="1"/>
</dbReference>
<dbReference type="EMBL" id="JBFXLQ010000048">
    <property type="protein sequence ID" value="KAL2863691.1"/>
    <property type="molecule type" value="Genomic_DNA"/>
</dbReference>
<reference evidence="2 3" key="1">
    <citation type="submission" date="2024-07" db="EMBL/GenBank/DDBJ databases">
        <title>Section-level genome sequencing and comparative genomics of Aspergillus sections Usti and Cavernicolus.</title>
        <authorList>
            <consortium name="Lawrence Berkeley National Laboratory"/>
            <person name="Nybo J.L."/>
            <person name="Vesth T.C."/>
            <person name="Theobald S."/>
            <person name="Frisvad J.C."/>
            <person name="Larsen T.O."/>
            <person name="Kjaerboelling I."/>
            <person name="Rothschild-Mancinelli K."/>
            <person name="Lyhne E.K."/>
            <person name="Kogle M.E."/>
            <person name="Barry K."/>
            <person name="Clum A."/>
            <person name="Na H."/>
            <person name="Ledsgaard L."/>
            <person name="Lin J."/>
            <person name="Lipzen A."/>
            <person name="Kuo A."/>
            <person name="Riley R."/>
            <person name="Mondo S."/>
            <person name="Labutti K."/>
            <person name="Haridas S."/>
            <person name="Pangalinan J."/>
            <person name="Salamov A.A."/>
            <person name="Simmons B.A."/>
            <person name="Magnuson J.K."/>
            <person name="Chen J."/>
            <person name="Drula E."/>
            <person name="Henrissat B."/>
            <person name="Wiebenga A."/>
            <person name="Lubbers R.J."/>
            <person name="Gomes A.C."/>
            <person name="Macurrencykelacurrency M.R."/>
            <person name="Stajich J."/>
            <person name="Grigoriev I.V."/>
            <person name="Mortensen U.H."/>
            <person name="De Vries R.P."/>
            <person name="Baker S.E."/>
            <person name="Andersen M.R."/>
        </authorList>
    </citation>
    <scope>NUCLEOTIDE SEQUENCE [LARGE SCALE GENOMIC DNA]</scope>
    <source>
        <strain evidence="2 3">CBS 449.75</strain>
    </source>
</reference>
<dbReference type="RefSeq" id="XP_070882670.1">
    <property type="nucleotide sequence ID" value="XM_071030039.1"/>
</dbReference>
<dbReference type="SUPFAM" id="SSF51658">
    <property type="entry name" value="Xylose isomerase-like"/>
    <property type="match status" value="1"/>
</dbReference>
<dbReference type="GeneID" id="98145111"/>
<evidence type="ECO:0000313" key="2">
    <source>
        <dbReference type="EMBL" id="KAL2863691.1"/>
    </source>
</evidence>
<dbReference type="PANTHER" id="PTHR12110">
    <property type="entry name" value="HYDROXYPYRUVATE ISOMERASE"/>
    <property type="match status" value="1"/>
</dbReference>
<organism evidence="2 3">
    <name type="scientific">Aspergillus lucknowensis</name>
    <dbReference type="NCBI Taxonomy" id="176173"/>
    <lineage>
        <taxon>Eukaryota</taxon>
        <taxon>Fungi</taxon>
        <taxon>Dikarya</taxon>
        <taxon>Ascomycota</taxon>
        <taxon>Pezizomycotina</taxon>
        <taxon>Eurotiomycetes</taxon>
        <taxon>Eurotiomycetidae</taxon>
        <taxon>Eurotiales</taxon>
        <taxon>Aspergillaceae</taxon>
        <taxon>Aspergillus</taxon>
        <taxon>Aspergillus subgen. Nidulantes</taxon>
    </lineage>
</organism>
<dbReference type="InterPro" id="IPR036237">
    <property type="entry name" value="Xyl_isomerase-like_sf"/>
</dbReference>
<comment type="caution">
    <text evidence="2">The sequence shown here is derived from an EMBL/GenBank/DDBJ whole genome shotgun (WGS) entry which is preliminary data.</text>
</comment>
<name>A0ABR4LGK5_9EURO</name>
<dbReference type="Pfam" id="PF01261">
    <property type="entry name" value="AP_endonuc_2"/>
    <property type="match status" value="1"/>
</dbReference>
<feature type="domain" description="Xylose isomerase-like TIM barrel" evidence="1">
    <location>
        <begin position="25"/>
        <end position="322"/>
    </location>
</feature>
<gene>
    <name evidence="2" type="ORF">BJX67DRAFT_362808</name>
</gene>
<evidence type="ECO:0000313" key="3">
    <source>
        <dbReference type="Proteomes" id="UP001610432"/>
    </source>
</evidence>
<dbReference type="InterPro" id="IPR013022">
    <property type="entry name" value="Xyl_isomerase-like_TIM-brl"/>
</dbReference>
<keyword evidence="3" id="KW-1185">Reference proteome</keyword>
<accession>A0ABR4LGK5</accession>
<dbReference type="Proteomes" id="UP001610432">
    <property type="component" value="Unassembled WGS sequence"/>
</dbReference>
<proteinExistence type="predicted"/>
<sequence>MALKIGIPTMSLGRPGLHPLDDKLHVAAQHGFQGIELFIDDLTHLAQTRFNNSLLKAAQHTSSLCKSLNLTVICLQPFAFYEGLLDRTTTSTLLTQKLPLWSDLAHTLNTDLIQVPANFLPPDPETGLPRTSGALDLIVSDLQTLADLGATHNLRFVYEALCWSTHVDTWEASCAVVRAVNRPNFGLCLDTFNIAGRVFADPAHASGKTPDAQSALDASLNLLRDSAKSGALDVKKIFYVQLVDGERLASPLNDASHPFYVAGQPARMSWSRNARLFPCEEERGGYLPVLQIAEVFFRIGFEGWVSLELFSRTCADPDPGTPGVHAQRGMESWRRVVARLGLGVDLPPVAPLVDAGARRNRVVEPVEVAVQHRL</sequence>
<dbReference type="InterPro" id="IPR050312">
    <property type="entry name" value="IolE/XylAMocC-like"/>
</dbReference>
<protein>
    <submittedName>
        <fullName evidence="2">Xylose isomerase-like protein</fullName>
    </submittedName>
</protein>
<evidence type="ECO:0000259" key="1">
    <source>
        <dbReference type="Pfam" id="PF01261"/>
    </source>
</evidence>